<keyword evidence="3" id="KW-0378">Hydrolase</keyword>
<protein>
    <recommendedName>
        <fullName evidence="5">IRG-type G domain-containing protein</fullName>
    </recommendedName>
</protein>
<evidence type="ECO:0000256" key="1">
    <source>
        <dbReference type="ARBA" id="ARBA00005429"/>
    </source>
</evidence>
<dbReference type="InterPro" id="IPR007743">
    <property type="entry name" value="Immunity-related_GTPase-like"/>
</dbReference>
<evidence type="ECO:0000313" key="7">
    <source>
        <dbReference type="Proteomes" id="UP000507470"/>
    </source>
</evidence>
<dbReference type="AlphaFoldDB" id="A0A6J8BBW5"/>
<gene>
    <name evidence="6" type="ORF">MCOR_17290</name>
</gene>
<reference evidence="6 7" key="1">
    <citation type="submission" date="2020-06" db="EMBL/GenBank/DDBJ databases">
        <authorList>
            <person name="Li R."/>
            <person name="Bekaert M."/>
        </authorList>
    </citation>
    <scope>NUCLEOTIDE SEQUENCE [LARGE SCALE GENOMIC DNA]</scope>
    <source>
        <strain evidence="7">wild</strain>
    </source>
</reference>
<proteinExistence type="inferred from homology"/>
<sequence length="847" mass="96060">MGASPSQVPQDNSDDAIMRQIATSEGPSGVVRYIENNIDRWKNEPVKFGIIGRSASGKSSFVNLVRDVKEGAEGYAKVGRGDTTRSPTPYFHPNNKQIVYWDLPVLEEVDVWLAKELIRMRKPFCLVRSKVDLDVEEGTDAKTVINKLRTETLLSMDTDINLKTHCKIFFISCVKRNIGEIDALFQHIRENLPSIKFEAVVYSLNTLSQEVIEEKYKSLKSRVSKASVGTALIAASPIPGFDFYANISILVKEIKHYIEVFGLTSKQIRKVGYRDQKQLRCKEFFGLGSAKRIHGIVTKMFIQKYLFLITTLSISDIFLPIVGSVVSAGATATIVNKFLNDILENLKQDAIFVYDLILPLPARLIRKLQVIFEKEGQEGINKYIFDVLNRWKDEPVVLGVIGEPYSGKFEFINYIRCLKIGNSGFAKDTKNTTPYYHPNNEGIVFIETDLCGSKEMQISCYDDFFVFLNGDIYADDISILHELAKIKKSFSVTRTKSARRKQEQDATLGRALSVKRDKETNLVRPELLVNHEKIDSVKPKLLVKKDKEINLVKPEILVKRDDEIDSVRPEVLDKRDEELDSVKPELLVKSDKDIYSVKTELLVKRDEEIDSVKPELLVKRDEEIDSVRLREILCPHMYKDIEYENDMDLNVCVLTCLNINIREIDELIHNLVQNLPQAKSAAFLNALHPLSRILIEEKFQSLKKRIVCVTIAATPTTAFQIPSICFPVIMHILVDEITHYIKVFGFSNTGEELCRITKAESNELLCRELLEPGVVFSDIINRQLKVLSTDAIGNIAAMFVPVAGSVVSTANNAAIVYKCLTRFLDDLKHDAFVVYDCVLTEYKSMAM</sequence>
<feature type="domain" description="IRG-type G" evidence="5">
    <location>
        <begin position="44"/>
        <end position="222"/>
    </location>
</feature>
<dbReference type="GO" id="GO:0005525">
    <property type="term" value="F:GTP binding"/>
    <property type="evidence" value="ECO:0007669"/>
    <property type="project" value="UniProtKB-KW"/>
</dbReference>
<dbReference type="PANTHER" id="PTHR32341">
    <property type="entry name" value="INTERFERON-INDUCIBLE GTPASE"/>
    <property type="match status" value="1"/>
</dbReference>
<organism evidence="6 7">
    <name type="scientific">Mytilus coruscus</name>
    <name type="common">Sea mussel</name>
    <dbReference type="NCBI Taxonomy" id="42192"/>
    <lineage>
        <taxon>Eukaryota</taxon>
        <taxon>Metazoa</taxon>
        <taxon>Spiralia</taxon>
        <taxon>Lophotrochozoa</taxon>
        <taxon>Mollusca</taxon>
        <taxon>Bivalvia</taxon>
        <taxon>Autobranchia</taxon>
        <taxon>Pteriomorphia</taxon>
        <taxon>Mytilida</taxon>
        <taxon>Mytiloidea</taxon>
        <taxon>Mytilidae</taxon>
        <taxon>Mytilinae</taxon>
        <taxon>Mytilus</taxon>
    </lineage>
</organism>
<name>A0A6J8BBW5_MYTCO</name>
<accession>A0A6J8BBW5</accession>
<dbReference type="SUPFAM" id="SSF52540">
    <property type="entry name" value="P-loop containing nucleoside triphosphate hydrolases"/>
    <property type="match status" value="1"/>
</dbReference>
<dbReference type="InterPro" id="IPR027417">
    <property type="entry name" value="P-loop_NTPase"/>
</dbReference>
<dbReference type="Gene3D" id="3.40.50.300">
    <property type="entry name" value="P-loop containing nucleotide triphosphate hydrolases"/>
    <property type="match status" value="2"/>
</dbReference>
<evidence type="ECO:0000313" key="6">
    <source>
        <dbReference type="EMBL" id="CAC5381418.1"/>
    </source>
</evidence>
<dbReference type="PROSITE" id="PS51716">
    <property type="entry name" value="G_IRG"/>
    <property type="match status" value="1"/>
</dbReference>
<comment type="similarity">
    <text evidence="1">Belongs to the TRAFAC class dynamin-like GTPase superfamily. IRG family.</text>
</comment>
<keyword evidence="7" id="KW-1185">Reference proteome</keyword>
<evidence type="ECO:0000259" key="5">
    <source>
        <dbReference type="PROSITE" id="PS51716"/>
    </source>
</evidence>
<dbReference type="Proteomes" id="UP000507470">
    <property type="component" value="Unassembled WGS sequence"/>
</dbReference>
<evidence type="ECO:0000256" key="3">
    <source>
        <dbReference type="ARBA" id="ARBA00022801"/>
    </source>
</evidence>
<evidence type="ECO:0000256" key="2">
    <source>
        <dbReference type="ARBA" id="ARBA00022741"/>
    </source>
</evidence>
<keyword evidence="4" id="KW-0342">GTP-binding</keyword>
<dbReference type="GO" id="GO:0016787">
    <property type="term" value="F:hydrolase activity"/>
    <property type="evidence" value="ECO:0007669"/>
    <property type="project" value="UniProtKB-KW"/>
</dbReference>
<dbReference type="InterPro" id="IPR051515">
    <property type="entry name" value="IRG"/>
</dbReference>
<dbReference type="OrthoDB" id="10393071at2759"/>
<dbReference type="EMBL" id="CACVKT020003062">
    <property type="protein sequence ID" value="CAC5381418.1"/>
    <property type="molecule type" value="Genomic_DNA"/>
</dbReference>
<dbReference type="InterPro" id="IPR030385">
    <property type="entry name" value="G_IRG_dom"/>
</dbReference>
<dbReference type="GO" id="GO:0016020">
    <property type="term" value="C:membrane"/>
    <property type="evidence" value="ECO:0007669"/>
    <property type="project" value="InterPro"/>
</dbReference>
<keyword evidence="2" id="KW-0547">Nucleotide-binding</keyword>
<dbReference type="Pfam" id="PF05049">
    <property type="entry name" value="IIGP"/>
    <property type="match status" value="2"/>
</dbReference>
<evidence type="ECO:0000256" key="4">
    <source>
        <dbReference type="ARBA" id="ARBA00023134"/>
    </source>
</evidence>
<dbReference type="PANTHER" id="PTHR32341:SF10">
    <property type="entry name" value="INTERFERON-INDUCIBLE GTPASE 5"/>
    <property type="match status" value="1"/>
</dbReference>